<evidence type="ECO:0000256" key="1">
    <source>
        <dbReference type="ARBA" id="ARBA00022679"/>
    </source>
</evidence>
<keyword evidence="2" id="KW-0547">Nucleotide-binding</keyword>
<keyword evidence="7" id="KW-0723">Serine/threonine-protein kinase</keyword>
<evidence type="ECO:0000256" key="4">
    <source>
        <dbReference type="ARBA" id="ARBA00022840"/>
    </source>
</evidence>
<dbReference type="Gene3D" id="3.30.200.20">
    <property type="entry name" value="Phosphorylase Kinase, domain 1"/>
    <property type="match status" value="1"/>
</dbReference>
<feature type="domain" description="Protein kinase" evidence="6">
    <location>
        <begin position="22"/>
        <end position="297"/>
    </location>
</feature>
<keyword evidence="5" id="KW-0472">Membrane</keyword>
<dbReference type="InterPro" id="IPR011009">
    <property type="entry name" value="Kinase-like_dom_sf"/>
</dbReference>
<dbReference type="SMART" id="SM00220">
    <property type="entry name" value="S_TKc"/>
    <property type="match status" value="1"/>
</dbReference>
<dbReference type="PANTHER" id="PTHR43289">
    <property type="entry name" value="MITOGEN-ACTIVATED PROTEIN KINASE KINASE KINASE 20-RELATED"/>
    <property type="match status" value="1"/>
</dbReference>
<dbReference type="Gene3D" id="1.10.510.10">
    <property type="entry name" value="Transferase(Phosphotransferase) domain 1"/>
    <property type="match status" value="1"/>
</dbReference>
<evidence type="ECO:0000256" key="3">
    <source>
        <dbReference type="ARBA" id="ARBA00022777"/>
    </source>
</evidence>
<evidence type="ECO:0000259" key="6">
    <source>
        <dbReference type="PROSITE" id="PS50011"/>
    </source>
</evidence>
<keyword evidence="8" id="KW-1185">Reference proteome</keyword>
<dbReference type="GO" id="GO:0004674">
    <property type="term" value="F:protein serine/threonine kinase activity"/>
    <property type="evidence" value="ECO:0007669"/>
    <property type="project" value="UniProtKB-KW"/>
</dbReference>
<dbReference type="AlphaFoldDB" id="A0A1I2HLS4"/>
<dbReference type="Proteomes" id="UP000199400">
    <property type="component" value="Unassembled WGS sequence"/>
</dbReference>
<organism evidence="7 8">
    <name type="scientific">Nannocystis exedens</name>
    <dbReference type="NCBI Taxonomy" id="54"/>
    <lineage>
        <taxon>Bacteria</taxon>
        <taxon>Pseudomonadati</taxon>
        <taxon>Myxococcota</taxon>
        <taxon>Polyangia</taxon>
        <taxon>Nannocystales</taxon>
        <taxon>Nannocystaceae</taxon>
        <taxon>Nannocystis</taxon>
    </lineage>
</organism>
<proteinExistence type="predicted"/>
<reference evidence="8" key="1">
    <citation type="submission" date="2016-10" db="EMBL/GenBank/DDBJ databases">
        <authorList>
            <person name="Varghese N."/>
            <person name="Submissions S."/>
        </authorList>
    </citation>
    <scope>NUCLEOTIDE SEQUENCE [LARGE SCALE GENOMIC DNA]</scope>
    <source>
        <strain evidence="8">ATCC 25963</strain>
    </source>
</reference>
<keyword evidence="1" id="KW-0808">Transferase</keyword>
<dbReference type="Pfam" id="PF00069">
    <property type="entry name" value="Pkinase"/>
    <property type="match status" value="1"/>
</dbReference>
<evidence type="ECO:0000256" key="2">
    <source>
        <dbReference type="ARBA" id="ARBA00022741"/>
    </source>
</evidence>
<dbReference type="PANTHER" id="PTHR43289:SF6">
    <property type="entry name" value="SERINE_THREONINE-PROTEIN KINASE NEKL-3"/>
    <property type="match status" value="1"/>
</dbReference>
<dbReference type="PROSITE" id="PS50011">
    <property type="entry name" value="PROTEIN_KINASE_DOM"/>
    <property type="match status" value="1"/>
</dbReference>
<evidence type="ECO:0000313" key="7">
    <source>
        <dbReference type="EMBL" id="SFF29797.1"/>
    </source>
</evidence>
<dbReference type="SUPFAM" id="SSF56112">
    <property type="entry name" value="Protein kinase-like (PK-like)"/>
    <property type="match status" value="1"/>
</dbReference>
<keyword evidence="3 7" id="KW-0418">Kinase</keyword>
<protein>
    <submittedName>
        <fullName evidence="7">Serine/threonine protein kinase</fullName>
    </submittedName>
</protein>
<evidence type="ECO:0000256" key="5">
    <source>
        <dbReference type="SAM" id="Phobius"/>
    </source>
</evidence>
<name>A0A1I2HLS4_9BACT</name>
<dbReference type="InterPro" id="IPR000719">
    <property type="entry name" value="Prot_kinase_dom"/>
</dbReference>
<keyword evidence="5" id="KW-1133">Transmembrane helix</keyword>
<dbReference type="EMBL" id="FOMX01000043">
    <property type="protein sequence ID" value="SFF29797.1"/>
    <property type="molecule type" value="Genomic_DNA"/>
</dbReference>
<dbReference type="GO" id="GO:0005524">
    <property type="term" value="F:ATP binding"/>
    <property type="evidence" value="ECO:0007669"/>
    <property type="project" value="UniProtKB-KW"/>
</dbReference>
<keyword evidence="5" id="KW-0812">Transmembrane</keyword>
<evidence type="ECO:0000313" key="8">
    <source>
        <dbReference type="Proteomes" id="UP000199400"/>
    </source>
</evidence>
<accession>A0A1I2HLS4</accession>
<dbReference type="STRING" id="54.SAMN02745121_08006"/>
<sequence length="349" mass="38134">MLPWAPQVQDSLPVGTLIDDRYRLVRLLRKGGMGEIYAGEHIGTHKRVAIKLLREPWSREPVTRERFKREAQATSQIVHDHIVETLDFGVTPDGVCYLVMELLYGEDLQATLLREGRLPLRRAADIVMQICSALAEAHRHGIIHRDLKPGNCFRVGFRGVQDFIKLIDFGIAKRLPRIDNISQESVALTAEGTILGTSFYMAPEQSTGGPIDHRIDVYAAGVVLFQLVTGKLPFRGPTAADTYRLILTAEVPSARKLAPEAELPAALDELFRKALHKNPAKRIGSMDELGAAIAAVVSSGAKDRPKGDGAAAAVRDAAAENRRGLRIVGTVALVAALVTALVIALIWRV</sequence>
<gene>
    <name evidence="7" type="ORF">SAMN02745121_08006</name>
</gene>
<keyword evidence="4" id="KW-0067">ATP-binding</keyword>
<dbReference type="CDD" id="cd14014">
    <property type="entry name" value="STKc_PknB_like"/>
    <property type="match status" value="1"/>
</dbReference>
<feature type="transmembrane region" description="Helical" evidence="5">
    <location>
        <begin position="325"/>
        <end position="347"/>
    </location>
</feature>